<evidence type="ECO:0000313" key="2">
    <source>
        <dbReference type="EMBL" id="EZA49505.1"/>
    </source>
</evidence>
<dbReference type="Proteomes" id="UP000053097">
    <property type="component" value="Unassembled WGS sequence"/>
</dbReference>
<dbReference type="InterPro" id="IPR006578">
    <property type="entry name" value="MADF-dom"/>
</dbReference>
<dbReference type="OrthoDB" id="6147983at2759"/>
<accession>A0A026W0J1</accession>
<evidence type="ECO:0000259" key="1">
    <source>
        <dbReference type="PROSITE" id="PS51029"/>
    </source>
</evidence>
<sequence length="105" mass="12618">MCSQDINLQDSIPIEVNIEADAIFIDIVKNYPDLCKNLKDFKDKNVRERAWVDIASILNCSGMWNYTGLQVTCMYRNTYVKLFTVEDYKRRWLRLRERFSKEQRL</sequence>
<evidence type="ECO:0000313" key="3">
    <source>
        <dbReference type="Proteomes" id="UP000053097"/>
    </source>
</evidence>
<dbReference type="AlphaFoldDB" id="A0A026W0J1"/>
<proteinExistence type="predicted"/>
<reference evidence="2 3" key="1">
    <citation type="journal article" date="2014" name="Curr. Biol.">
        <title>The genome of the clonal raider ant Cerapachys biroi.</title>
        <authorList>
            <person name="Oxley P.R."/>
            <person name="Ji L."/>
            <person name="Fetter-Pruneda I."/>
            <person name="McKenzie S.K."/>
            <person name="Li C."/>
            <person name="Hu H."/>
            <person name="Zhang G."/>
            <person name="Kronauer D.J."/>
        </authorList>
    </citation>
    <scope>NUCLEOTIDE SEQUENCE [LARGE SCALE GENOMIC DNA]</scope>
</reference>
<dbReference type="EMBL" id="KK107510">
    <property type="protein sequence ID" value="EZA49505.1"/>
    <property type="molecule type" value="Genomic_DNA"/>
</dbReference>
<keyword evidence="3" id="KW-1185">Reference proteome</keyword>
<protein>
    <recommendedName>
        <fullName evidence="1">MADF domain-containing protein</fullName>
    </recommendedName>
</protein>
<dbReference type="PROSITE" id="PS51029">
    <property type="entry name" value="MADF"/>
    <property type="match status" value="1"/>
</dbReference>
<gene>
    <name evidence="2" type="ORF">X777_12243</name>
</gene>
<organism evidence="2 3">
    <name type="scientific">Ooceraea biroi</name>
    <name type="common">Clonal raider ant</name>
    <name type="synonym">Cerapachys biroi</name>
    <dbReference type="NCBI Taxonomy" id="2015173"/>
    <lineage>
        <taxon>Eukaryota</taxon>
        <taxon>Metazoa</taxon>
        <taxon>Ecdysozoa</taxon>
        <taxon>Arthropoda</taxon>
        <taxon>Hexapoda</taxon>
        <taxon>Insecta</taxon>
        <taxon>Pterygota</taxon>
        <taxon>Neoptera</taxon>
        <taxon>Endopterygota</taxon>
        <taxon>Hymenoptera</taxon>
        <taxon>Apocrita</taxon>
        <taxon>Aculeata</taxon>
        <taxon>Formicoidea</taxon>
        <taxon>Formicidae</taxon>
        <taxon>Dorylinae</taxon>
        <taxon>Ooceraea</taxon>
    </lineage>
</organism>
<dbReference type="Pfam" id="PF10545">
    <property type="entry name" value="MADF_DNA_bdg"/>
    <property type="match status" value="1"/>
</dbReference>
<name>A0A026W0J1_OOCBI</name>
<feature type="domain" description="MADF" evidence="1">
    <location>
        <begin position="23"/>
        <end position="105"/>
    </location>
</feature>